<comment type="caution">
    <text evidence="1">The sequence shown here is derived from an EMBL/GenBank/DDBJ whole genome shotgun (WGS) entry which is preliminary data.</text>
</comment>
<sequence>MDKNSQPDMELSPYNSSLSEVTNETIESEYEPNPVKRFVNTFKPYDYSKIDFLFYQDDEEADLSPQGSHSIIENDLQPTRTKKKKKLHPQFDYSRLTELERAAIVTSTSPLSRTLKSRHLQMIALGGSIGTGLFVGLGSALAAAGPFGLLIIWIIIGSSIFVTASALSELAVAFPISGAFVTFNTLFIDSSWGFAMAWNYALQWLVTFPLELVAASITINYWDASVPPEAFVAIFWLIICGINIFGVKGYGEAEVIFSLIKIIAILGFLILSVVIVSGGAPPRKEFIGGKYWHAPEGGMFNTVEPFKNMCSVIFTAAFSFAGVELFGLAAAESANPKKSIPKARKQVFWRLFFFYIASVIMIGLLVSYKSPELLGQTSTNEEVKEKGIDVNTSPFVIAVKQAEIPVVPSILNAVIIITVLSVGNSSVYGSSRTLAALGALKQGPSILNYIDRNGRPMVALCVQFAIGLLSFLVALPGDKTTQVFDWLLAISGLCSLFTWWSICLSHIRFRAAFNHQNRVPEDELVFTANIYGSYYGCVFLIIILGLQFWAALFPPGEGAADVVGFFKVYLGGAIVLVFYVGHKFYAYFFMGIPLFKFYLKASEIDIDTGRRQVDIEALKQEIAEERLAYNQRSWYYKVFDIMC</sequence>
<organism evidence="1 2">
    <name type="scientific">[Candida] jaroonii</name>
    <dbReference type="NCBI Taxonomy" id="467808"/>
    <lineage>
        <taxon>Eukaryota</taxon>
        <taxon>Fungi</taxon>
        <taxon>Dikarya</taxon>
        <taxon>Ascomycota</taxon>
        <taxon>Saccharomycotina</taxon>
        <taxon>Pichiomycetes</taxon>
        <taxon>Debaryomycetaceae</taxon>
        <taxon>Yamadazyma</taxon>
    </lineage>
</organism>
<keyword evidence="2" id="KW-1185">Reference proteome</keyword>
<dbReference type="Proteomes" id="UP001152531">
    <property type="component" value="Unassembled WGS sequence"/>
</dbReference>
<evidence type="ECO:0000313" key="2">
    <source>
        <dbReference type="Proteomes" id="UP001152531"/>
    </source>
</evidence>
<name>A0ACA9Y9F5_9ASCO</name>
<evidence type="ECO:0000313" key="1">
    <source>
        <dbReference type="EMBL" id="CAH6721077.1"/>
    </source>
</evidence>
<accession>A0ACA9Y9F5</accession>
<dbReference type="EMBL" id="CALSDN010000005">
    <property type="protein sequence ID" value="CAH6721077.1"/>
    <property type="molecule type" value="Genomic_DNA"/>
</dbReference>
<reference evidence="1" key="1">
    <citation type="submission" date="2022-06" db="EMBL/GenBank/DDBJ databases">
        <authorList>
            <person name="Legras J.-L."/>
            <person name="Devillers H."/>
            <person name="Grondin C."/>
        </authorList>
    </citation>
    <scope>NUCLEOTIDE SEQUENCE</scope>
    <source>
        <strain evidence="1">CLIB 1444</strain>
    </source>
</reference>
<gene>
    <name evidence="1" type="ORF">CLIB1444_05S03070</name>
</gene>
<protein>
    <submittedName>
        <fullName evidence="1">General amino-acid permease Gap1p</fullName>
    </submittedName>
</protein>
<proteinExistence type="predicted"/>